<gene>
    <name evidence="1" type="ORF">AVEN_68267_1</name>
</gene>
<organism evidence="1 2">
    <name type="scientific">Araneus ventricosus</name>
    <name type="common">Orbweaver spider</name>
    <name type="synonym">Epeira ventricosa</name>
    <dbReference type="NCBI Taxonomy" id="182803"/>
    <lineage>
        <taxon>Eukaryota</taxon>
        <taxon>Metazoa</taxon>
        <taxon>Ecdysozoa</taxon>
        <taxon>Arthropoda</taxon>
        <taxon>Chelicerata</taxon>
        <taxon>Arachnida</taxon>
        <taxon>Araneae</taxon>
        <taxon>Araneomorphae</taxon>
        <taxon>Entelegynae</taxon>
        <taxon>Araneoidea</taxon>
        <taxon>Araneidae</taxon>
        <taxon>Araneus</taxon>
    </lineage>
</organism>
<dbReference type="EMBL" id="BGPR01014989">
    <property type="protein sequence ID" value="GBN67573.1"/>
    <property type="molecule type" value="Genomic_DNA"/>
</dbReference>
<evidence type="ECO:0000313" key="1">
    <source>
        <dbReference type="EMBL" id="GBN67573.1"/>
    </source>
</evidence>
<accession>A0A4Y2QW37</accession>
<comment type="caution">
    <text evidence="1">The sequence shown here is derived from an EMBL/GenBank/DDBJ whole genome shotgun (WGS) entry which is preliminary data.</text>
</comment>
<evidence type="ECO:0000313" key="2">
    <source>
        <dbReference type="Proteomes" id="UP000499080"/>
    </source>
</evidence>
<sequence length="97" mass="10988">MAIKSDLLTTFDCDNYQIITFKMEVLPFFVKKGEECKMPTGKPHKGRVECFSNGKGVRVTVTSCFVRLLNLPSRYLLFLRLLFSQQVAIASAFCDNA</sequence>
<reference evidence="1 2" key="1">
    <citation type="journal article" date="2019" name="Sci. Rep.">
        <title>Orb-weaving spider Araneus ventricosus genome elucidates the spidroin gene catalogue.</title>
        <authorList>
            <person name="Kono N."/>
            <person name="Nakamura H."/>
            <person name="Ohtoshi R."/>
            <person name="Moran D.A.P."/>
            <person name="Shinohara A."/>
            <person name="Yoshida Y."/>
            <person name="Fujiwara M."/>
            <person name="Mori M."/>
            <person name="Tomita M."/>
            <person name="Arakawa K."/>
        </authorList>
    </citation>
    <scope>NUCLEOTIDE SEQUENCE [LARGE SCALE GENOMIC DNA]</scope>
</reference>
<keyword evidence="2" id="KW-1185">Reference proteome</keyword>
<dbReference type="AlphaFoldDB" id="A0A4Y2QW37"/>
<name>A0A4Y2QW37_ARAVE</name>
<proteinExistence type="predicted"/>
<protein>
    <submittedName>
        <fullName evidence="1">Uncharacterized protein</fullName>
    </submittedName>
</protein>
<dbReference type="Proteomes" id="UP000499080">
    <property type="component" value="Unassembled WGS sequence"/>
</dbReference>